<dbReference type="InterPro" id="IPR051679">
    <property type="entry name" value="DASS-Related_Transporters"/>
</dbReference>
<evidence type="ECO:0000256" key="2">
    <source>
        <dbReference type="ARBA" id="ARBA00022448"/>
    </source>
</evidence>
<feature type="transmembrane region" description="Helical" evidence="7">
    <location>
        <begin position="91"/>
        <end position="117"/>
    </location>
</feature>
<comment type="subcellular location">
    <subcellularLocation>
        <location evidence="1">Membrane</location>
        <topology evidence="1">Multi-pass membrane protein</topology>
    </subcellularLocation>
</comment>
<dbReference type="PANTHER" id="PTHR43652:SF2">
    <property type="entry name" value="BASIC AMINO ACID ANTIPORTER YFCC-RELATED"/>
    <property type="match status" value="1"/>
</dbReference>
<protein>
    <submittedName>
        <fullName evidence="9">SLC13 family permease</fullName>
    </submittedName>
</protein>
<dbReference type="RefSeq" id="WP_187066499.1">
    <property type="nucleotide sequence ID" value="NZ_JACRVF010000001.1"/>
</dbReference>
<comment type="caution">
    <text evidence="9">The sequence shown here is derived from an EMBL/GenBank/DDBJ whole genome shotgun (WGS) entry which is preliminary data.</text>
</comment>
<dbReference type="GO" id="GO:0005886">
    <property type="term" value="C:plasma membrane"/>
    <property type="evidence" value="ECO:0007669"/>
    <property type="project" value="TreeGrafter"/>
</dbReference>
<dbReference type="AlphaFoldDB" id="A0A923N689"/>
<dbReference type="Pfam" id="PF03600">
    <property type="entry name" value="CitMHS"/>
    <property type="match status" value="1"/>
</dbReference>
<keyword evidence="10" id="KW-1185">Reference proteome</keyword>
<feature type="transmembrane region" description="Helical" evidence="7">
    <location>
        <begin position="6"/>
        <end position="35"/>
    </location>
</feature>
<dbReference type="GO" id="GO:0006813">
    <property type="term" value="P:potassium ion transport"/>
    <property type="evidence" value="ECO:0007669"/>
    <property type="project" value="InterPro"/>
</dbReference>
<keyword evidence="5 7" id="KW-1133">Transmembrane helix</keyword>
<dbReference type="InterPro" id="IPR004680">
    <property type="entry name" value="Cit_transptr-like_dom"/>
</dbReference>
<keyword evidence="6 7" id="KW-0472">Membrane</keyword>
<dbReference type="SUPFAM" id="SSF116726">
    <property type="entry name" value="TrkA C-terminal domain-like"/>
    <property type="match status" value="2"/>
</dbReference>
<keyword evidence="4" id="KW-0677">Repeat</keyword>
<evidence type="ECO:0000313" key="10">
    <source>
        <dbReference type="Proteomes" id="UP000603640"/>
    </source>
</evidence>
<dbReference type="InterPro" id="IPR036721">
    <property type="entry name" value="RCK_C_sf"/>
</dbReference>
<organism evidence="9 10">
    <name type="scientific">Pontibacter cellulosilyticus</name>
    <dbReference type="NCBI Taxonomy" id="1720253"/>
    <lineage>
        <taxon>Bacteria</taxon>
        <taxon>Pseudomonadati</taxon>
        <taxon>Bacteroidota</taxon>
        <taxon>Cytophagia</taxon>
        <taxon>Cytophagales</taxon>
        <taxon>Hymenobacteraceae</taxon>
        <taxon>Pontibacter</taxon>
    </lineage>
</organism>
<evidence type="ECO:0000256" key="4">
    <source>
        <dbReference type="ARBA" id="ARBA00022737"/>
    </source>
</evidence>
<gene>
    <name evidence="9" type="ORF">H8S84_06925</name>
</gene>
<feature type="transmembrane region" description="Helical" evidence="7">
    <location>
        <begin position="138"/>
        <end position="159"/>
    </location>
</feature>
<evidence type="ECO:0000256" key="5">
    <source>
        <dbReference type="ARBA" id="ARBA00022989"/>
    </source>
</evidence>
<feature type="transmembrane region" description="Helical" evidence="7">
    <location>
        <begin position="525"/>
        <end position="551"/>
    </location>
</feature>
<accession>A0A923N689</accession>
<keyword evidence="3 7" id="KW-0812">Transmembrane</keyword>
<feature type="transmembrane region" description="Helical" evidence="7">
    <location>
        <begin position="563"/>
        <end position="583"/>
    </location>
</feature>
<feature type="domain" description="RCK C-terminal" evidence="8">
    <location>
        <begin position="294"/>
        <end position="378"/>
    </location>
</feature>
<dbReference type="Proteomes" id="UP000603640">
    <property type="component" value="Unassembled WGS sequence"/>
</dbReference>
<name>A0A923N689_9BACT</name>
<feature type="transmembrane region" description="Helical" evidence="7">
    <location>
        <begin position="394"/>
        <end position="410"/>
    </location>
</feature>
<evidence type="ECO:0000256" key="7">
    <source>
        <dbReference type="SAM" id="Phobius"/>
    </source>
</evidence>
<evidence type="ECO:0000256" key="3">
    <source>
        <dbReference type="ARBA" id="ARBA00022692"/>
    </source>
</evidence>
<dbReference type="EMBL" id="JACRVF010000001">
    <property type="protein sequence ID" value="MBC5992564.1"/>
    <property type="molecule type" value="Genomic_DNA"/>
</dbReference>
<evidence type="ECO:0000259" key="8">
    <source>
        <dbReference type="PROSITE" id="PS51202"/>
    </source>
</evidence>
<sequence length="585" mass="63565">MEIALVLTLLVVAIILFATEYLSIEIVTLVMLIILASVRIITPEEAFAGFSSDFIIIIASIFILSAALQETGILDFAVVRLANLARRSTNVMLLVVMLVTGVVSAFMNNTTVTAMFVTPLVGLSKRINRSASKILMPLAYAAILGGTCTLIGTSTNVAVSGYIAKTGLPPIGLFEISGIGFIIFIVGIVYMMTIGQRMLPSHDDQQLTEEYKLQKYLTEILVLPDSPLVGQLVFASDLTTLNFRMLNIIRNKDNFLPDFRTRIEVNDILLVEGDLDNLMKVKETKGIQIMADAILAKDIETEDIRLAELLVVRQSNLIGKTIKEVEFTRRYGLVVLAISRHGENLRTKIGSVRLQLGDLLLVQGAAQRLDQLRQSNNVALLDEFEPLLFKKRKGLIAISCFILAIVAGTTKLLPLSIAFLLAAILTILFRCISTNKAYAAIDWRLLVLIGGMTAFGTAMENSGAADFLAQGIVDLMGPFGKLAVLAGFVVLTVILTQPMSNAAAALVIVPVALRAAAELNADPRAFAIGIMLAASVSMVTPFEPACILVYSPGKYHFWDFIKVGTPLTILLVLVIVLLVPVFWPV</sequence>
<feature type="transmembrane region" description="Helical" evidence="7">
    <location>
        <begin position="47"/>
        <end position="68"/>
    </location>
</feature>
<feature type="transmembrane region" description="Helical" evidence="7">
    <location>
        <begin position="171"/>
        <end position="192"/>
    </location>
</feature>
<dbReference type="InterPro" id="IPR006037">
    <property type="entry name" value="RCK_C"/>
</dbReference>
<evidence type="ECO:0000256" key="1">
    <source>
        <dbReference type="ARBA" id="ARBA00004141"/>
    </source>
</evidence>
<evidence type="ECO:0000256" key="6">
    <source>
        <dbReference type="ARBA" id="ARBA00023136"/>
    </source>
</evidence>
<reference evidence="9" key="1">
    <citation type="submission" date="2020-08" db="EMBL/GenBank/DDBJ databases">
        <title>Pontibacter sp. SD6 16S ribosomal RNA gene Genome sequencing and assembly.</title>
        <authorList>
            <person name="Kang M."/>
        </authorList>
    </citation>
    <scope>NUCLEOTIDE SEQUENCE</scope>
    <source>
        <strain evidence="9">SD6</strain>
    </source>
</reference>
<dbReference type="GO" id="GO:0008324">
    <property type="term" value="F:monoatomic cation transmembrane transporter activity"/>
    <property type="evidence" value="ECO:0007669"/>
    <property type="project" value="InterPro"/>
</dbReference>
<feature type="transmembrane region" description="Helical" evidence="7">
    <location>
        <begin position="484"/>
        <end position="513"/>
    </location>
</feature>
<evidence type="ECO:0000313" key="9">
    <source>
        <dbReference type="EMBL" id="MBC5992564.1"/>
    </source>
</evidence>
<dbReference type="Pfam" id="PF02080">
    <property type="entry name" value="TrkA_C"/>
    <property type="match status" value="2"/>
</dbReference>
<feature type="transmembrane region" description="Helical" evidence="7">
    <location>
        <begin position="445"/>
        <end position="464"/>
    </location>
</feature>
<keyword evidence="2" id="KW-0813">Transport</keyword>
<proteinExistence type="predicted"/>
<dbReference type="PANTHER" id="PTHR43652">
    <property type="entry name" value="BASIC AMINO ACID ANTIPORTER YFCC-RELATED"/>
    <property type="match status" value="1"/>
</dbReference>
<dbReference type="PROSITE" id="PS51202">
    <property type="entry name" value="RCK_C"/>
    <property type="match status" value="2"/>
</dbReference>
<feature type="domain" description="RCK C-terminal" evidence="8">
    <location>
        <begin position="204"/>
        <end position="287"/>
    </location>
</feature>
<dbReference type="Gene3D" id="3.30.70.1450">
    <property type="entry name" value="Regulator of K+ conductance, C-terminal domain"/>
    <property type="match status" value="2"/>
</dbReference>